<feature type="domain" description="Methyltransferase" evidence="7">
    <location>
        <begin position="66"/>
        <end position="211"/>
    </location>
</feature>
<dbReference type="CDD" id="cd02440">
    <property type="entry name" value="AdoMet_MTases"/>
    <property type="match status" value="1"/>
</dbReference>
<comment type="catalytic activity">
    <reaction evidence="5">
        <text>arsenic triglutathione + 2 [thioredoxin]-dithiol + 2 S-adenosyl-L-methionine + H2O = dimethylarsinous acid + 2 [thioredoxin]-disulfide + 3 glutathione + 2 S-adenosyl-L-homocysteine + 2 H(+)</text>
        <dbReference type="Rhea" id="RHEA:69464"/>
        <dbReference type="Rhea" id="RHEA-COMP:10698"/>
        <dbReference type="Rhea" id="RHEA-COMP:10700"/>
        <dbReference type="ChEBI" id="CHEBI:15377"/>
        <dbReference type="ChEBI" id="CHEBI:15378"/>
        <dbReference type="ChEBI" id="CHEBI:23808"/>
        <dbReference type="ChEBI" id="CHEBI:29950"/>
        <dbReference type="ChEBI" id="CHEBI:50058"/>
        <dbReference type="ChEBI" id="CHEBI:57856"/>
        <dbReference type="ChEBI" id="CHEBI:57925"/>
        <dbReference type="ChEBI" id="CHEBI:59789"/>
        <dbReference type="ChEBI" id="CHEBI:183640"/>
        <dbReference type="EC" id="2.1.1.137"/>
    </reaction>
</comment>
<keyword evidence="9" id="KW-1185">Reference proteome</keyword>
<dbReference type="InterPro" id="IPR029063">
    <property type="entry name" value="SAM-dependent_MTases_sf"/>
</dbReference>
<dbReference type="Pfam" id="PF13847">
    <property type="entry name" value="Methyltransf_31"/>
    <property type="match status" value="1"/>
</dbReference>
<dbReference type="AlphaFoldDB" id="A0ABD1KBP5"/>
<evidence type="ECO:0000313" key="8">
    <source>
        <dbReference type="EMBL" id="KAL2096451.1"/>
    </source>
</evidence>
<evidence type="ECO:0000256" key="6">
    <source>
        <dbReference type="ARBA" id="ARBA00048428"/>
    </source>
</evidence>
<evidence type="ECO:0000313" key="9">
    <source>
        <dbReference type="Proteomes" id="UP001591681"/>
    </source>
</evidence>
<proteinExistence type="inferred from homology"/>
<comment type="similarity">
    <text evidence="1">Belongs to the methyltransferase superfamily. Arsenite methyltransferase family.</text>
</comment>
<comment type="caution">
    <text evidence="8">The sequence shown here is derived from an EMBL/GenBank/DDBJ whole genome shotgun (WGS) entry which is preliminary data.</text>
</comment>
<name>A0ABD1KBP5_9TELE</name>
<dbReference type="Gene3D" id="3.40.50.150">
    <property type="entry name" value="Vaccinia Virus protein VP39"/>
    <property type="match status" value="1"/>
</dbReference>
<sequence>MASEVRESVKDYYGSRLETSKDLQTNATTCSLTSMRKSACDALKLVHPEVTKRFFGCGVVVPEKLEGCKVLDLGSGSGRDCFILSKLVGEHGQVTGVDMIESMISASQKYIQYHQEKFGYGKPNTAFVEGYLEKLNEAGIQSDSLDVLVSNCVICLCPDKHPVLAEAYRVLKEGGELYFSDMYASEDVPESFKEDPVLWGEGMGGSLYWQDFISLAKEIGFSTPYLVAASQIVVHNCELLKKAGRVKYASGTYRLFKLPQTILDKKALVTYKGTVSDCPEELCFDAAHTFKANVAVEVDGEMATVLHSTRFSTDFNIQMLDTPHEPPSKYCHLSPFLLAAKLGACVKQCSKRAGAGGSDGLASGACEGTGSTGGCGQ</sequence>
<comment type="catalytic activity">
    <reaction evidence="4">
        <text>arsenic triglutathione + [thioredoxin]-dithiol + S-adenosyl-L-methionine + 2 H2O = methylarsonous acid + [thioredoxin]-disulfide + 3 glutathione + S-adenosyl-L-homocysteine + H(+)</text>
        <dbReference type="Rhea" id="RHEA:69460"/>
        <dbReference type="Rhea" id="RHEA-COMP:10698"/>
        <dbReference type="Rhea" id="RHEA-COMP:10700"/>
        <dbReference type="ChEBI" id="CHEBI:15377"/>
        <dbReference type="ChEBI" id="CHEBI:15378"/>
        <dbReference type="ChEBI" id="CHEBI:17826"/>
        <dbReference type="ChEBI" id="CHEBI:29950"/>
        <dbReference type="ChEBI" id="CHEBI:50058"/>
        <dbReference type="ChEBI" id="CHEBI:57856"/>
        <dbReference type="ChEBI" id="CHEBI:57925"/>
        <dbReference type="ChEBI" id="CHEBI:59789"/>
        <dbReference type="ChEBI" id="CHEBI:183640"/>
        <dbReference type="EC" id="2.1.1.137"/>
    </reaction>
</comment>
<dbReference type="PANTHER" id="PTHR43675:SF7">
    <property type="entry name" value="ARSENITE METHYLTRANSFERASE"/>
    <property type="match status" value="1"/>
</dbReference>
<dbReference type="EC" id="2.1.1.137" evidence="2"/>
<dbReference type="Proteomes" id="UP001591681">
    <property type="component" value="Unassembled WGS sequence"/>
</dbReference>
<evidence type="ECO:0000256" key="3">
    <source>
        <dbReference type="ARBA" id="ARBA00034545"/>
    </source>
</evidence>
<protein>
    <recommendedName>
        <fullName evidence="3">Arsenite methyltransferase</fullName>
        <ecNumber evidence="2">2.1.1.137</ecNumber>
    </recommendedName>
</protein>
<dbReference type="Gene3D" id="3.40.5.100">
    <property type="match status" value="1"/>
</dbReference>
<evidence type="ECO:0000256" key="1">
    <source>
        <dbReference type="ARBA" id="ARBA00034487"/>
    </source>
</evidence>
<reference evidence="8 9" key="1">
    <citation type="submission" date="2024-09" db="EMBL/GenBank/DDBJ databases">
        <title>A chromosome-level genome assembly of Gray's grenadier anchovy, Coilia grayii.</title>
        <authorList>
            <person name="Fu Z."/>
        </authorList>
    </citation>
    <scope>NUCLEOTIDE SEQUENCE [LARGE SCALE GENOMIC DNA]</scope>
    <source>
        <strain evidence="8">G4</strain>
        <tissue evidence="8">Muscle</tissue>
    </source>
</reference>
<evidence type="ECO:0000256" key="2">
    <source>
        <dbReference type="ARBA" id="ARBA00034521"/>
    </source>
</evidence>
<dbReference type="EMBL" id="JBHFQA010000007">
    <property type="protein sequence ID" value="KAL2096451.1"/>
    <property type="molecule type" value="Genomic_DNA"/>
</dbReference>
<gene>
    <name evidence="8" type="ORF">ACEWY4_008599</name>
</gene>
<evidence type="ECO:0000256" key="4">
    <source>
        <dbReference type="ARBA" id="ARBA00047941"/>
    </source>
</evidence>
<evidence type="ECO:0000256" key="5">
    <source>
        <dbReference type="ARBA" id="ARBA00047943"/>
    </source>
</evidence>
<accession>A0ABD1KBP5</accession>
<organism evidence="8 9">
    <name type="scientific">Coilia grayii</name>
    <name type="common">Gray's grenadier anchovy</name>
    <dbReference type="NCBI Taxonomy" id="363190"/>
    <lineage>
        <taxon>Eukaryota</taxon>
        <taxon>Metazoa</taxon>
        <taxon>Chordata</taxon>
        <taxon>Craniata</taxon>
        <taxon>Vertebrata</taxon>
        <taxon>Euteleostomi</taxon>
        <taxon>Actinopterygii</taxon>
        <taxon>Neopterygii</taxon>
        <taxon>Teleostei</taxon>
        <taxon>Clupei</taxon>
        <taxon>Clupeiformes</taxon>
        <taxon>Clupeoidei</taxon>
        <taxon>Engraulidae</taxon>
        <taxon>Coilinae</taxon>
        <taxon>Coilia</taxon>
    </lineage>
</organism>
<evidence type="ECO:0000259" key="7">
    <source>
        <dbReference type="Pfam" id="PF13847"/>
    </source>
</evidence>
<dbReference type="PANTHER" id="PTHR43675">
    <property type="entry name" value="ARSENITE METHYLTRANSFERASE"/>
    <property type="match status" value="1"/>
</dbReference>
<dbReference type="SUPFAM" id="SSF53335">
    <property type="entry name" value="S-adenosyl-L-methionine-dependent methyltransferases"/>
    <property type="match status" value="1"/>
</dbReference>
<comment type="catalytic activity">
    <reaction evidence="6">
        <text>arsenic triglutathione + 3 [thioredoxin]-dithiol + 3 S-adenosyl-L-methionine = trimethylarsine + 3 [thioredoxin]-disulfide + 3 glutathione + 3 S-adenosyl-L-homocysteine + 3 H(+)</text>
        <dbReference type="Rhea" id="RHEA:69432"/>
        <dbReference type="Rhea" id="RHEA-COMP:10698"/>
        <dbReference type="Rhea" id="RHEA-COMP:10700"/>
        <dbReference type="ChEBI" id="CHEBI:15378"/>
        <dbReference type="ChEBI" id="CHEBI:27130"/>
        <dbReference type="ChEBI" id="CHEBI:29950"/>
        <dbReference type="ChEBI" id="CHEBI:50058"/>
        <dbReference type="ChEBI" id="CHEBI:57856"/>
        <dbReference type="ChEBI" id="CHEBI:57925"/>
        <dbReference type="ChEBI" id="CHEBI:59789"/>
        <dbReference type="ChEBI" id="CHEBI:183640"/>
        <dbReference type="EC" id="2.1.1.137"/>
    </reaction>
</comment>
<dbReference type="InterPro" id="IPR026669">
    <property type="entry name" value="Arsenite_MeTrfase-like"/>
</dbReference>
<dbReference type="InterPro" id="IPR025714">
    <property type="entry name" value="Methyltranfer_dom"/>
</dbReference>
<dbReference type="GO" id="GO:0030791">
    <property type="term" value="F:arsenite methyltransferase activity"/>
    <property type="evidence" value="ECO:0007669"/>
    <property type="project" value="UniProtKB-EC"/>
</dbReference>